<evidence type="ECO:0000259" key="2">
    <source>
        <dbReference type="PROSITE" id="PS51782"/>
    </source>
</evidence>
<accession>A0A1J5J1N9</accession>
<dbReference type="InterPro" id="IPR036779">
    <property type="entry name" value="LysM_dom_sf"/>
</dbReference>
<keyword evidence="1" id="KW-0472">Membrane</keyword>
<dbReference type="SUPFAM" id="SSF54106">
    <property type="entry name" value="LysM domain"/>
    <property type="match status" value="1"/>
</dbReference>
<protein>
    <recommendedName>
        <fullName evidence="2">LysM domain-containing protein</fullName>
    </recommendedName>
</protein>
<dbReference type="InterPro" id="IPR018392">
    <property type="entry name" value="LysM"/>
</dbReference>
<feature type="transmembrane region" description="Helical" evidence="1">
    <location>
        <begin position="22"/>
        <end position="45"/>
    </location>
</feature>
<dbReference type="CDD" id="cd00118">
    <property type="entry name" value="LysM"/>
    <property type="match status" value="1"/>
</dbReference>
<reference evidence="3 4" key="1">
    <citation type="journal article" date="2016" name="Environ. Microbiol.">
        <title>Genomic resolution of a cold subsurface aquifer community provides metabolic insights for novel microbes adapted to high CO concentrations.</title>
        <authorList>
            <person name="Probst A.J."/>
            <person name="Castelle C.J."/>
            <person name="Singh A."/>
            <person name="Brown C.T."/>
            <person name="Anantharaman K."/>
            <person name="Sharon I."/>
            <person name="Hug L.A."/>
            <person name="Burstein D."/>
            <person name="Emerson J.B."/>
            <person name="Thomas B.C."/>
            <person name="Banfield J.F."/>
        </authorList>
    </citation>
    <scope>NUCLEOTIDE SEQUENCE [LARGE SCALE GENOMIC DNA]</scope>
    <source>
        <strain evidence="3">CG2_30_54_11</strain>
    </source>
</reference>
<evidence type="ECO:0000313" key="4">
    <source>
        <dbReference type="Proteomes" id="UP000183245"/>
    </source>
</evidence>
<evidence type="ECO:0000313" key="3">
    <source>
        <dbReference type="EMBL" id="OIP97400.1"/>
    </source>
</evidence>
<dbReference type="PROSITE" id="PS51782">
    <property type="entry name" value="LYSM"/>
    <property type="match status" value="1"/>
</dbReference>
<comment type="caution">
    <text evidence="3">The sequence shown here is derived from an EMBL/GenBank/DDBJ whole genome shotgun (WGS) entry which is preliminary data.</text>
</comment>
<evidence type="ECO:0000256" key="1">
    <source>
        <dbReference type="SAM" id="Phobius"/>
    </source>
</evidence>
<name>A0A1J5J1N9_9BACT</name>
<gene>
    <name evidence="3" type="ORF">AUK40_03265</name>
</gene>
<proteinExistence type="predicted"/>
<dbReference type="STRING" id="1817892.AUK40_03265"/>
<dbReference type="AlphaFoldDB" id="A0A1J5J1N9"/>
<dbReference type="Proteomes" id="UP000183245">
    <property type="component" value="Unassembled WGS sequence"/>
</dbReference>
<feature type="domain" description="LysM" evidence="2">
    <location>
        <begin position="154"/>
        <end position="198"/>
    </location>
</feature>
<dbReference type="Pfam" id="PF01476">
    <property type="entry name" value="LysM"/>
    <property type="match status" value="1"/>
</dbReference>
<dbReference type="Gene3D" id="3.10.350.10">
    <property type="entry name" value="LysM domain"/>
    <property type="match status" value="1"/>
</dbReference>
<dbReference type="SMART" id="SM00257">
    <property type="entry name" value="LysM"/>
    <property type="match status" value="1"/>
</dbReference>
<dbReference type="EMBL" id="MNZT01000057">
    <property type="protein sequence ID" value="OIP97400.1"/>
    <property type="molecule type" value="Genomic_DNA"/>
</dbReference>
<keyword evidence="1" id="KW-1133">Transmembrane helix</keyword>
<keyword evidence="1" id="KW-0812">Transmembrane</keyword>
<sequence length="241" mass="27016">MIHINLLPGAAKRKRRQEIIRMLSASFTIFGFTVAGLAIVISLIYSQRFSLDNQIKKYDTEIADRQAKIAVYKDVIAETKLLRDKLTVINDLLGSYNRWARFFQYLTEATPSQGVKFVTVAATSDLKMSISGVADSAVDLQYLLMTFQKAHRDLEYQIQPGDTLARLAKAQGSTEALILEVNEAADESTLLAQKTITIPKLMFDTVDLASVNMQADDTSEREVDKNVSFALNIVFKQDILR</sequence>
<organism evidence="3 4">
    <name type="scientific">Candidatus Wirthbacteria bacterium CG2_30_54_11</name>
    <dbReference type="NCBI Taxonomy" id="1817892"/>
    <lineage>
        <taxon>Bacteria</taxon>
        <taxon>Candidatus Wirthbacteria</taxon>
    </lineage>
</organism>